<name>A0AAD8MS94_9APIA</name>
<protein>
    <submittedName>
        <fullName evidence="8">Uncharacterized protein</fullName>
    </submittedName>
</protein>
<dbReference type="GO" id="GO:0016020">
    <property type="term" value="C:membrane"/>
    <property type="evidence" value="ECO:0007669"/>
    <property type="project" value="UniProtKB-SubCell"/>
</dbReference>
<reference evidence="8" key="2">
    <citation type="submission" date="2023-05" db="EMBL/GenBank/DDBJ databases">
        <authorList>
            <person name="Schelkunov M.I."/>
        </authorList>
    </citation>
    <scope>NUCLEOTIDE SEQUENCE</scope>
    <source>
        <strain evidence="8">Hsosn_3</strain>
        <tissue evidence="8">Leaf</tissue>
    </source>
</reference>
<dbReference type="Pfam" id="PF00854">
    <property type="entry name" value="PTR2"/>
    <property type="match status" value="1"/>
</dbReference>
<keyword evidence="4 7" id="KW-1133">Transmembrane helix</keyword>
<evidence type="ECO:0000256" key="5">
    <source>
        <dbReference type="ARBA" id="ARBA00023136"/>
    </source>
</evidence>
<comment type="similarity">
    <text evidence="6">Belongs to the major facilitator superfamily. Phosphate:H(+) symporter (TC 2.A.1.9) family.</text>
</comment>
<keyword evidence="3 7" id="KW-0812">Transmembrane</keyword>
<comment type="caution">
    <text evidence="8">The sequence shown here is derived from an EMBL/GenBank/DDBJ whole genome shotgun (WGS) entry which is preliminary data.</text>
</comment>
<evidence type="ECO:0000256" key="1">
    <source>
        <dbReference type="ARBA" id="ARBA00004141"/>
    </source>
</evidence>
<dbReference type="InterPro" id="IPR000109">
    <property type="entry name" value="POT_fam"/>
</dbReference>
<comment type="subcellular location">
    <subcellularLocation>
        <location evidence="1">Membrane</location>
        <topology evidence="1">Multi-pass membrane protein</topology>
    </subcellularLocation>
</comment>
<reference evidence="8" key="1">
    <citation type="submission" date="2023-02" db="EMBL/GenBank/DDBJ databases">
        <title>Genome of toxic invasive species Heracleum sosnowskyi carries increased number of genes despite the absence of recent whole-genome duplications.</title>
        <authorList>
            <person name="Schelkunov M."/>
            <person name="Shtratnikova V."/>
            <person name="Makarenko M."/>
            <person name="Klepikova A."/>
            <person name="Omelchenko D."/>
            <person name="Novikova G."/>
            <person name="Obukhova E."/>
            <person name="Bogdanov V."/>
            <person name="Penin A."/>
            <person name="Logacheva M."/>
        </authorList>
    </citation>
    <scope>NUCLEOTIDE SEQUENCE</scope>
    <source>
        <strain evidence="8">Hsosn_3</strain>
        <tissue evidence="8">Leaf</tissue>
    </source>
</reference>
<evidence type="ECO:0000256" key="2">
    <source>
        <dbReference type="ARBA" id="ARBA00005982"/>
    </source>
</evidence>
<comment type="similarity">
    <text evidence="2">Belongs to the major facilitator superfamily. Proton-dependent oligopeptide transporter (POT/PTR) (TC 2.A.17) family.</text>
</comment>
<feature type="transmembrane region" description="Helical" evidence="7">
    <location>
        <begin position="267"/>
        <end position="286"/>
    </location>
</feature>
<keyword evidence="5 7" id="KW-0472">Membrane</keyword>
<dbReference type="PANTHER" id="PTHR11654">
    <property type="entry name" value="OLIGOPEPTIDE TRANSPORTER-RELATED"/>
    <property type="match status" value="1"/>
</dbReference>
<feature type="transmembrane region" description="Helical" evidence="7">
    <location>
        <begin position="49"/>
        <end position="72"/>
    </location>
</feature>
<organism evidence="8 9">
    <name type="scientific">Heracleum sosnowskyi</name>
    <dbReference type="NCBI Taxonomy" id="360622"/>
    <lineage>
        <taxon>Eukaryota</taxon>
        <taxon>Viridiplantae</taxon>
        <taxon>Streptophyta</taxon>
        <taxon>Embryophyta</taxon>
        <taxon>Tracheophyta</taxon>
        <taxon>Spermatophyta</taxon>
        <taxon>Magnoliopsida</taxon>
        <taxon>eudicotyledons</taxon>
        <taxon>Gunneridae</taxon>
        <taxon>Pentapetalae</taxon>
        <taxon>asterids</taxon>
        <taxon>campanulids</taxon>
        <taxon>Apiales</taxon>
        <taxon>Apiaceae</taxon>
        <taxon>Apioideae</taxon>
        <taxon>apioid superclade</taxon>
        <taxon>Tordylieae</taxon>
        <taxon>Tordyliinae</taxon>
        <taxon>Heracleum</taxon>
    </lineage>
</organism>
<evidence type="ECO:0000256" key="6">
    <source>
        <dbReference type="ARBA" id="ARBA00044504"/>
    </source>
</evidence>
<dbReference type="GO" id="GO:0022857">
    <property type="term" value="F:transmembrane transporter activity"/>
    <property type="evidence" value="ECO:0007669"/>
    <property type="project" value="InterPro"/>
</dbReference>
<evidence type="ECO:0000313" key="9">
    <source>
        <dbReference type="Proteomes" id="UP001237642"/>
    </source>
</evidence>
<feature type="transmembrane region" description="Helical" evidence="7">
    <location>
        <begin position="226"/>
        <end position="247"/>
    </location>
</feature>
<dbReference type="Proteomes" id="UP001237642">
    <property type="component" value="Unassembled WGS sequence"/>
</dbReference>
<evidence type="ECO:0000256" key="4">
    <source>
        <dbReference type="ARBA" id="ARBA00022989"/>
    </source>
</evidence>
<dbReference type="AlphaFoldDB" id="A0AAD8MS94"/>
<dbReference type="InterPro" id="IPR036259">
    <property type="entry name" value="MFS_trans_sf"/>
</dbReference>
<sequence length="287" mass="32305">MGLRRVKKDEKVHGAWNVSYGDVGEMEAKIRKGEEEVHLKSSHVTYLTIVWGLSVSHIAGIINVWNVLTFFLPIRFAFFVDSFFGNFHMLKFSCFVDAIGLGFLTLSTPQFLGPFKFGIPAICSLPALLIFLIGQFCHPSQRKGPQGSPLTTILRVFVATISKKSEKLPEDHNTESFYQSDDHVEFTHSFGLLNKAARIIPIASIEEQKKNKWHLCSVKEVEDTKVYLRMTPLCITLVLCGLVLSLGNTYFLEQANDLNQTLGRLKVNIVIFFFFSFGANIITSTTC</sequence>
<evidence type="ECO:0000256" key="3">
    <source>
        <dbReference type="ARBA" id="ARBA00022692"/>
    </source>
</evidence>
<keyword evidence="9" id="KW-1185">Reference proteome</keyword>
<feature type="transmembrane region" description="Helical" evidence="7">
    <location>
        <begin position="117"/>
        <end position="137"/>
    </location>
</feature>
<evidence type="ECO:0000256" key="7">
    <source>
        <dbReference type="SAM" id="Phobius"/>
    </source>
</evidence>
<proteinExistence type="inferred from homology"/>
<accession>A0AAD8MS94</accession>
<evidence type="ECO:0000313" key="8">
    <source>
        <dbReference type="EMBL" id="KAK1383117.1"/>
    </source>
</evidence>
<dbReference type="Gene3D" id="1.20.1250.20">
    <property type="entry name" value="MFS general substrate transporter like domains"/>
    <property type="match status" value="2"/>
</dbReference>
<dbReference type="EMBL" id="JAUIZM010000005">
    <property type="protein sequence ID" value="KAK1383117.1"/>
    <property type="molecule type" value="Genomic_DNA"/>
</dbReference>
<gene>
    <name evidence="8" type="ORF">POM88_020852</name>
</gene>